<sequence>MFLVNAGFFCVHLILRFRAKKQRKKEMEDNFKIIDSEQGDVVIDFGNKTFKLSLLVSLMTEIILNKKLEELNNKLRDHGSGKLPSYDESYWSSAGVDCQILKPSKNWQKGKIRMKISLEFCPESPLDRLTTQINK</sequence>
<dbReference type="AlphaFoldDB" id="A0A1Z4VB64"/>
<reference evidence="1 2" key="1">
    <citation type="submission" date="2017-06" db="EMBL/GenBank/DDBJ databases">
        <title>Genome sequencing of cyanobaciteial culture collection at National Institute for Environmental Studies (NIES).</title>
        <authorList>
            <person name="Hirose Y."/>
            <person name="Shimura Y."/>
            <person name="Fujisawa T."/>
            <person name="Nakamura Y."/>
            <person name="Kawachi M."/>
        </authorList>
    </citation>
    <scope>NUCLEOTIDE SEQUENCE [LARGE SCALE GENOMIC DNA]</scope>
    <source>
        <strain evidence="1 2">NIES-806</strain>
    </source>
</reference>
<dbReference type="Pfam" id="PF08872">
    <property type="entry name" value="KGK"/>
    <property type="match status" value="1"/>
</dbReference>
<organism evidence="1 2">
    <name type="scientific">Dolichospermum compactum NIES-806</name>
    <dbReference type="NCBI Taxonomy" id="1973481"/>
    <lineage>
        <taxon>Bacteria</taxon>
        <taxon>Bacillati</taxon>
        <taxon>Cyanobacteriota</taxon>
        <taxon>Cyanophyceae</taxon>
        <taxon>Nostocales</taxon>
        <taxon>Aphanizomenonaceae</taxon>
        <taxon>Dolichospermum</taxon>
        <taxon>Dolichospermum compactum</taxon>
    </lineage>
</organism>
<accession>A0A1Z4VB64</accession>
<name>A0A1Z4VB64_9CYAN</name>
<evidence type="ECO:0000313" key="2">
    <source>
        <dbReference type="Proteomes" id="UP000218702"/>
    </source>
</evidence>
<gene>
    <name evidence="1" type="ORF">NIES806_46930</name>
</gene>
<dbReference type="EMBL" id="AP018316">
    <property type="protein sequence ID" value="BAZ88455.1"/>
    <property type="molecule type" value="Genomic_DNA"/>
</dbReference>
<evidence type="ECO:0000313" key="1">
    <source>
        <dbReference type="EMBL" id="BAZ88455.1"/>
    </source>
</evidence>
<keyword evidence="2" id="KW-1185">Reference proteome</keyword>
<evidence type="ECO:0008006" key="3">
    <source>
        <dbReference type="Google" id="ProtNLM"/>
    </source>
</evidence>
<protein>
    <recommendedName>
        <fullName evidence="3">KGK family protein</fullName>
    </recommendedName>
</protein>
<dbReference type="KEGG" id="dcm:NIES806_46930"/>
<proteinExistence type="predicted"/>
<dbReference type="InterPro" id="IPR014971">
    <property type="entry name" value="KGK"/>
</dbReference>
<dbReference type="Proteomes" id="UP000218702">
    <property type="component" value="Chromosome"/>
</dbReference>